<accession>D0LHC7</accession>
<dbReference type="RefSeq" id="WP_012830864.1">
    <property type="nucleotide sequence ID" value="NC_013440.1"/>
</dbReference>
<name>D0LHC7_HALO1</name>
<proteinExistence type="predicted"/>
<dbReference type="InterPro" id="IPR001789">
    <property type="entry name" value="Sig_transdc_resp-reg_receiver"/>
</dbReference>
<sequence>MSEILIIEDQTDVLPTREVLRETLWSSQLRVIDDGSDALRYLRREAPYQAATRPALILLDGKLQGHGGHDLLLAIKGHPHMRSIPVILLSRSHDSAQIRQFYAMHANACIVRPSDAATFRNTIAAVVIFWLMTVKLPA</sequence>
<gene>
    <name evidence="3" type="ordered locus">Hoch_5796</name>
</gene>
<dbReference type="eggNOG" id="COG0784">
    <property type="taxonomic scope" value="Bacteria"/>
</dbReference>
<keyword evidence="4" id="KW-1185">Reference proteome</keyword>
<reference evidence="3 4" key="1">
    <citation type="journal article" date="2010" name="Stand. Genomic Sci.">
        <title>Complete genome sequence of Haliangium ochraceum type strain (SMP-2).</title>
        <authorList>
            <consortium name="US DOE Joint Genome Institute (JGI-PGF)"/>
            <person name="Ivanova N."/>
            <person name="Daum C."/>
            <person name="Lang E."/>
            <person name="Abt B."/>
            <person name="Kopitz M."/>
            <person name="Saunders E."/>
            <person name="Lapidus A."/>
            <person name="Lucas S."/>
            <person name="Glavina Del Rio T."/>
            <person name="Nolan M."/>
            <person name="Tice H."/>
            <person name="Copeland A."/>
            <person name="Cheng J.F."/>
            <person name="Chen F."/>
            <person name="Bruce D."/>
            <person name="Goodwin L."/>
            <person name="Pitluck S."/>
            <person name="Mavromatis K."/>
            <person name="Pati A."/>
            <person name="Mikhailova N."/>
            <person name="Chen A."/>
            <person name="Palaniappan K."/>
            <person name="Land M."/>
            <person name="Hauser L."/>
            <person name="Chang Y.J."/>
            <person name="Jeffries C.D."/>
            <person name="Detter J.C."/>
            <person name="Brettin T."/>
            <person name="Rohde M."/>
            <person name="Goker M."/>
            <person name="Bristow J."/>
            <person name="Markowitz V."/>
            <person name="Eisen J.A."/>
            <person name="Hugenholtz P."/>
            <person name="Kyrpides N.C."/>
            <person name="Klenk H.P."/>
        </authorList>
    </citation>
    <scope>NUCLEOTIDE SEQUENCE [LARGE SCALE GENOMIC DNA]</scope>
    <source>
        <strain evidence="4">DSM 14365 / CIP 107738 / JCM 11303 / AJ 13395 / SMP-2</strain>
    </source>
</reference>
<dbReference type="STRING" id="502025.Hoch_5796"/>
<dbReference type="SUPFAM" id="SSF52172">
    <property type="entry name" value="CheY-like"/>
    <property type="match status" value="1"/>
</dbReference>
<dbReference type="PROSITE" id="PS50110">
    <property type="entry name" value="RESPONSE_REGULATORY"/>
    <property type="match status" value="1"/>
</dbReference>
<dbReference type="InterPro" id="IPR011006">
    <property type="entry name" value="CheY-like_superfamily"/>
</dbReference>
<feature type="domain" description="Response regulatory" evidence="2">
    <location>
        <begin position="3"/>
        <end position="127"/>
    </location>
</feature>
<dbReference type="Gene3D" id="3.40.50.2300">
    <property type="match status" value="1"/>
</dbReference>
<dbReference type="PANTHER" id="PTHR44520">
    <property type="entry name" value="RESPONSE REGULATOR RCP1-RELATED"/>
    <property type="match status" value="1"/>
</dbReference>
<evidence type="ECO:0000313" key="3">
    <source>
        <dbReference type="EMBL" id="ACY18272.1"/>
    </source>
</evidence>
<protein>
    <submittedName>
        <fullName evidence="3">Response regulator receiver protein</fullName>
    </submittedName>
</protein>
<dbReference type="KEGG" id="hoh:Hoch_5796"/>
<dbReference type="Pfam" id="PF00072">
    <property type="entry name" value="Response_reg"/>
    <property type="match status" value="1"/>
</dbReference>
<dbReference type="Proteomes" id="UP000001880">
    <property type="component" value="Chromosome"/>
</dbReference>
<dbReference type="GO" id="GO:0000160">
    <property type="term" value="P:phosphorelay signal transduction system"/>
    <property type="evidence" value="ECO:0007669"/>
    <property type="project" value="InterPro"/>
</dbReference>
<dbReference type="InterPro" id="IPR052893">
    <property type="entry name" value="TCS_response_regulator"/>
</dbReference>
<organism evidence="3 4">
    <name type="scientific">Haliangium ochraceum (strain DSM 14365 / JCM 11303 / SMP-2)</name>
    <dbReference type="NCBI Taxonomy" id="502025"/>
    <lineage>
        <taxon>Bacteria</taxon>
        <taxon>Pseudomonadati</taxon>
        <taxon>Myxococcota</taxon>
        <taxon>Polyangia</taxon>
        <taxon>Haliangiales</taxon>
        <taxon>Kofleriaceae</taxon>
        <taxon>Haliangium</taxon>
    </lineage>
</organism>
<evidence type="ECO:0000313" key="4">
    <source>
        <dbReference type="Proteomes" id="UP000001880"/>
    </source>
</evidence>
<dbReference type="EMBL" id="CP001804">
    <property type="protein sequence ID" value="ACY18272.1"/>
    <property type="molecule type" value="Genomic_DNA"/>
</dbReference>
<dbReference type="AlphaFoldDB" id="D0LHC7"/>
<dbReference type="HOGENOM" id="CLU_000445_69_17_7"/>
<dbReference type="PANTHER" id="PTHR44520:SF2">
    <property type="entry name" value="RESPONSE REGULATOR RCP1"/>
    <property type="match status" value="1"/>
</dbReference>
<dbReference type="OrthoDB" id="9793549at2"/>
<keyword evidence="1" id="KW-0597">Phosphoprotein</keyword>
<evidence type="ECO:0000256" key="1">
    <source>
        <dbReference type="PROSITE-ProRule" id="PRU00169"/>
    </source>
</evidence>
<dbReference type="SMART" id="SM00448">
    <property type="entry name" value="REC"/>
    <property type="match status" value="1"/>
</dbReference>
<evidence type="ECO:0000259" key="2">
    <source>
        <dbReference type="PROSITE" id="PS50110"/>
    </source>
</evidence>
<feature type="modified residue" description="4-aspartylphosphate" evidence="1">
    <location>
        <position position="60"/>
    </location>
</feature>